<dbReference type="InterPro" id="IPR000719">
    <property type="entry name" value="Prot_kinase_dom"/>
</dbReference>
<sequence>VAIKRVPRNRIRHWGELLNGASAPLYIMLLDKVFTGFPDVIQLLEWLELPNNTVMVMDHPEQSQDLLHFIWALGFLSKEVAQELFHQVLEAVRHCTSCGVLHRDIKPGNIPVDLATSQAKLIDFGCGTYLQDTDYTHLAG</sequence>
<evidence type="ECO:0000256" key="6">
    <source>
        <dbReference type="ARBA" id="ARBA00022741"/>
    </source>
</evidence>
<dbReference type="GO" id="GO:0005524">
    <property type="term" value="F:ATP binding"/>
    <property type="evidence" value="ECO:0007669"/>
    <property type="project" value="UniProtKB-KW"/>
</dbReference>
<evidence type="ECO:0000256" key="3">
    <source>
        <dbReference type="ARBA" id="ARBA00012513"/>
    </source>
</evidence>
<dbReference type="GO" id="GO:0005737">
    <property type="term" value="C:cytoplasm"/>
    <property type="evidence" value="ECO:0007669"/>
    <property type="project" value="TreeGrafter"/>
</dbReference>
<dbReference type="Gene3D" id="1.10.510.10">
    <property type="entry name" value="Transferase(Phosphotransferase) domain 1"/>
    <property type="match status" value="1"/>
</dbReference>
<comment type="similarity">
    <text evidence="2">Belongs to the protein kinase superfamily. CAMK Ser/Thr protein kinase family. PIM subfamily.</text>
</comment>
<keyword evidence="6" id="KW-0547">Nucleotide-binding</keyword>
<dbReference type="PROSITE" id="PS50011">
    <property type="entry name" value="PROTEIN_KINASE_DOM"/>
    <property type="match status" value="1"/>
</dbReference>
<evidence type="ECO:0000256" key="2">
    <source>
        <dbReference type="ARBA" id="ARBA00005505"/>
    </source>
</evidence>
<gene>
    <name evidence="12" type="primary">Pim1_0</name>
    <name evidence="12" type="ORF">REGSAT_R07307</name>
</gene>
<comment type="caution">
    <text evidence="12">The sequence shown here is derived from an EMBL/GenBank/DDBJ whole genome shotgun (WGS) entry which is preliminary data.</text>
</comment>
<feature type="domain" description="Protein kinase" evidence="11">
    <location>
        <begin position="1"/>
        <end position="140"/>
    </location>
</feature>
<feature type="non-terminal residue" evidence="12">
    <location>
        <position position="140"/>
    </location>
</feature>
<evidence type="ECO:0000259" key="11">
    <source>
        <dbReference type="PROSITE" id="PS50011"/>
    </source>
</evidence>
<dbReference type="PANTHER" id="PTHR22984">
    <property type="entry name" value="SERINE/THREONINE-PROTEIN KINASE PIM"/>
    <property type="match status" value="1"/>
</dbReference>
<dbReference type="Pfam" id="PF00069">
    <property type="entry name" value="Pkinase"/>
    <property type="match status" value="1"/>
</dbReference>
<evidence type="ECO:0000256" key="8">
    <source>
        <dbReference type="ARBA" id="ARBA00022840"/>
    </source>
</evidence>
<comment type="catalytic activity">
    <reaction evidence="9">
        <text>L-threonyl-[protein] + ATP = O-phospho-L-threonyl-[protein] + ADP + H(+)</text>
        <dbReference type="Rhea" id="RHEA:46608"/>
        <dbReference type="Rhea" id="RHEA-COMP:11060"/>
        <dbReference type="Rhea" id="RHEA-COMP:11605"/>
        <dbReference type="ChEBI" id="CHEBI:15378"/>
        <dbReference type="ChEBI" id="CHEBI:30013"/>
        <dbReference type="ChEBI" id="CHEBI:30616"/>
        <dbReference type="ChEBI" id="CHEBI:61977"/>
        <dbReference type="ChEBI" id="CHEBI:456216"/>
        <dbReference type="EC" id="2.7.11.1"/>
    </reaction>
</comment>
<dbReference type="InterPro" id="IPR011009">
    <property type="entry name" value="Kinase-like_dom_sf"/>
</dbReference>
<keyword evidence="7 12" id="KW-0418">Kinase</keyword>
<comment type="subcellular location">
    <subcellularLocation>
        <location evidence="1">Host cell</location>
    </subcellularLocation>
</comment>
<comment type="catalytic activity">
    <reaction evidence="10">
        <text>L-seryl-[protein] + ATP = O-phospho-L-seryl-[protein] + ADP + H(+)</text>
        <dbReference type="Rhea" id="RHEA:17989"/>
        <dbReference type="Rhea" id="RHEA-COMP:9863"/>
        <dbReference type="Rhea" id="RHEA-COMP:11604"/>
        <dbReference type="ChEBI" id="CHEBI:15378"/>
        <dbReference type="ChEBI" id="CHEBI:29999"/>
        <dbReference type="ChEBI" id="CHEBI:30616"/>
        <dbReference type="ChEBI" id="CHEBI:83421"/>
        <dbReference type="ChEBI" id="CHEBI:456216"/>
        <dbReference type="EC" id="2.7.11.1"/>
    </reaction>
</comment>
<keyword evidence="13" id="KW-1185">Reference proteome</keyword>
<reference evidence="12 13" key="1">
    <citation type="submission" date="2019-09" db="EMBL/GenBank/DDBJ databases">
        <title>Bird 10,000 Genomes (B10K) Project - Family phase.</title>
        <authorList>
            <person name="Zhang G."/>
        </authorList>
    </citation>
    <scope>NUCLEOTIDE SEQUENCE [LARGE SCALE GENOMIC DNA]</scope>
    <source>
        <strain evidence="12">B10K-DU-001-18</strain>
        <tissue evidence="12">Muscle</tissue>
    </source>
</reference>
<proteinExistence type="inferred from homology"/>
<evidence type="ECO:0000256" key="5">
    <source>
        <dbReference type="ARBA" id="ARBA00022679"/>
    </source>
</evidence>
<dbReference type="EMBL" id="VWZN01002378">
    <property type="protein sequence ID" value="NWR42200.1"/>
    <property type="molecule type" value="Genomic_DNA"/>
</dbReference>
<evidence type="ECO:0000256" key="7">
    <source>
        <dbReference type="ARBA" id="ARBA00022777"/>
    </source>
</evidence>
<name>A0A7K4X6T3_REGSA</name>
<dbReference type="PANTHER" id="PTHR22984:SF25">
    <property type="entry name" value="PROTEIN KINASE DOMAIN-CONTAINING PROTEIN"/>
    <property type="match status" value="1"/>
</dbReference>
<evidence type="ECO:0000256" key="10">
    <source>
        <dbReference type="ARBA" id="ARBA00048679"/>
    </source>
</evidence>
<evidence type="ECO:0000256" key="4">
    <source>
        <dbReference type="ARBA" id="ARBA00022527"/>
    </source>
</evidence>
<feature type="non-terminal residue" evidence="12">
    <location>
        <position position="1"/>
    </location>
</feature>
<evidence type="ECO:0000313" key="13">
    <source>
        <dbReference type="Proteomes" id="UP000529728"/>
    </source>
</evidence>
<dbReference type="GO" id="GO:0004674">
    <property type="term" value="F:protein serine/threonine kinase activity"/>
    <property type="evidence" value="ECO:0007669"/>
    <property type="project" value="UniProtKB-KW"/>
</dbReference>
<dbReference type="InterPro" id="IPR051138">
    <property type="entry name" value="PIM_Ser/Thr_kinase"/>
</dbReference>
<dbReference type="SUPFAM" id="SSF56112">
    <property type="entry name" value="Protein kinase-like (PK-like)"/>
    <property type="match status" value="1"/>
</dbReference>
<dbReference type="GO" id="GO:0043657">
    <property type="term" value="C:host cell"/>
    <property type="evidence" value="ECO:0007669"/>
    <property type="project" value="UniProtKB-SubCell"/>
</dbReference>
<accession>A0A7K4X6T3</accession>
<organism evidence="12 13">
    <name type="scientific">Regulus satrapa</name>
    <name type="common">Golden-crowned kinglet</name>
    <dbReference type="NCBI Taxonomy" id="13245"/>
    <lineage>
        <taxon>Eukaryota</taxon>
        <taxon>Metazoa</taxon>
        <taxon>Chordata</taxon>
        <taxon>Craniata</taxon>
        <taxon>Vertebrata</taxon>
        <taxon>Euteleostomi</taxon>
        <taxon>Archelosauria</taxon>
        <taxon>Archosauria</taxon>
        <taxon>Dinosauria</taxon>
        <taxon>Saurischia</taxon>
        <taxon>Theropoda</taxon>
        <taxon>Coelurosauria</taxon>
        <taxon>Aves</taxon>
        <taxon>Neognathae</taxon>
        <taxon>Neoaves</taxon>
        <taxon>Telluraves</taxon>
        <taxon>Australaves</taxon>
        <taxon>Passeriformes</taxon>
        <taxon>Regulidae</taxon>
        <taxon>Regulus</taxon>
    </lineage>
</organism>
<keyword evidence="4" id="KW-0723">Serine/threonine-protein kinase</keyword>
<dbReference type="OrthoDB" id="10252171at2759"/>
<protein>
    <recommendedName>
        <fullName evidence="3">non-specific serine/threonine protein kinase</fullName>
        <ecNumber evidence="3">2.7.11.1</ecNumber>
    </recommendedName>
</protein>
<dbReference type="EC" id="2.7.11.1" evidence="3"/>
<evidence type="ECO:0000256" key="9">
    <source>
        <dbReference type="ARBA" id="ARBA00047899"/>
    </source>
</evidence>
<evidence type="ECO:0000256" key="1">
    <source>
        <dbReference type="ARBA" id="ARBA00004340"/>
    </source>
</evidence>
<dbReference type="AlphaFoldDB" id="A0A7K4X6T3"/>
<dbReference type="Proteomes" id="UP000529728">
    <property type="component" value="Unassembled WGS sequence"/>
</dbReference>
<evidence type="ECO:0000313" key="12">
    <source>
        <dbReference type="EMBL" id="NWR42200.1"/>
    </source>
</evidence>
<keyword evidence="5" id="KW-0808">Transferase</keyword>
<keyword evidence="8" id="KW-0067">ATP-binding</keyword>
<dbReference type="Gene3D" id="3.30.200.20">
    <property type="entry name" value="Phosphorylase Kinase, domain 1"/>
    <property type="match status" value="1"/>
</dbReference>